<organism evidence="7 8">
    <name type="scientific">Paenibacillus profundus</name>
    <dbReference type="NCBI Taxonomy" id="1173085"/>
    <lineage>
        <taxon>Bacteria</taxon>
        <taxon>Bacillati</taxon>
        <taxon>Bacillota</taxon>
        <taxon>Bacilli</taxon>
        <taxon>Bacillales</taxon>
        <taxon>Paenibacillaceae</taxon>
        <taxon>Paenibacillus</taxon>
    </lineage>
</organism>
<evidence type="ECO:0000256" key="2">
    <source>
        <dbReference type="ARBA" id="ARBA00022475"/>
    </source>
</evidence>
<keyword evidence="8" id="KW-1185">Reference proteome</keyword>
<dbReference type="Pfam" id="PF07690">
    <property type="entry name" value="MFS_1"/>
    <property type="match status" value="1"/>
</dbReference>
<dbReference type="EMBL" id="JAJNBZ010000006">
    <property type="protein sequence ID" value="MCE5169785.1"/>
    <property type="molecule type" value="Genomic_DNA"/>
</dbReference>
<dbReference type="Gene3D" id="1.20.1250.20">
    <property type="entry name" value="MFS general substrate transporter like domains"/>
    <property type="match status" value="1"/>
</dbReference>
<comment type="caution">
    <text evidence="7">The sequence shown here is derived from an EMBL/GenBank/DDBJ whole genome shotgun (WGS) entry which is preliminary data.</text>
</comment>
<feature type="transmembrane region" description="Helical" evidence="6">
    <location>
        <begin position="355"/>
        <end position="374"/>
    </location>
</feature>
<feature type="transmembrane region" description="Helical" evidence="6">
    <location>
        <begin position="380"/>
        <end position="399"/>
    </location>
</feature>
<keyword evidence="4 6" id="KW-1133">Transmembrane helix</keyword>
<feature type="transmembrane region" description="Helical" evidence="6">
    <location>
        <begin position="45"/>
        <end position="63"/>
    </location>
</feature>
<feature type="transmembrane region" description="Helical" evidence="6">
    <location>
        <begin position="12"/>
        <end position="33"/>
    </location>
</feature>
<feature type="transmembrane region" description="Helical" evidence="6">
    <location>
        <begin position="98"/>
        <end position="117"/>
    </location>
</feature>
<dbReference type="PANTHER" id="PTHR23513">
    <property type="entry name" value="INTEGRAL MEMBRANE EFFLUX PROTEIN-RELATED"/>
    <property type="match status" value="1"/>
</dbReference>
<keyword evidence="5 6" id="KW-0472">Membrane</keyword>
<keyword evidence="2" id="KW-1003">Cell membrane</keyword>
<evidence type="ECO:0000313" key="7">
    <source>
        <dbReference type="EMBL" id="MCE5169785.1"/>
    </source>
</evidence>
<accession>A0ABS8YHE5</accession>
<dbReference type="InterPro" id="IPR036259">
    <property type="entry name" value="MFS_trans_sf"/>
</dbReference>
<evidence type="ECO:0000256" key="4">
    <source>
        <dbReference type="ARBA" id="ARBA00022989"/>
    </source>
</evidence>
<evidence type="ECO:0000256" key="5">
    <source>
        <dbReference type="ARBA" id="ARBA00023136"/>
    </source>
</evidence>
<keyword evidence="3 6" id="KW-0812">Transmembrane</keyword>
<evidence type="ECO:0000256" key="1">
    <source>
        <dbReference type="ARBA" id="ARBA00004651"/>
    </source>
</evidence>
<evidence type="ECO:0000256" key="3">
    <source>
        <dbReference type="ARBA" id="ARBA00022692"/>
    </source>
</evidence>
<dbReference type="Proteomes" id="UP001199916">
    <property type="component" value="Unassembled WGS sequence"/>
</dbReference>
<dbReference type="SUPFAM" id="SSF103473">
    <property type="entry name" value="MFS general substrate transporter"/>
    <property type="match status" value="1"/>
</dbReference>
<feature type="transmembrane region" description="Helical" evidence="6">
    <location>
        <begin position="247"/>
        <end position="273"/>
    </location>
</feature>
<evidence type="ECO:0000256" key="6">
    <source>
        <dbReference type="SAM" id="Phobius"/>
    </source>
</evidence>
<evidence type="ECO:0000313" key="8">
    <source>
        <dbReference type="Proteomes" id="UP001199916"/>
    </source>
</evidence>
<protein>
    <submittedName>
        <fullName evidence="7">MFS transporter</fullName>
    </submittedName>
</protein>
<comment type="subcellular location">
    <subcellularLocation>
        <location evidence="1">Cell membrane</location>
        <topology evidence="1">Multi-pass membrane protein</topology>
    </subcellularLocation>
</comment>
<feature type="transmembrane region" description="Helical" evidence="6">
    <location>
        <begin position="312"/>
        <end position="334"/>
    </location>
</feature>
<sequence>MGKNDAKNMMIRILFWSAVIYNLAVWVDLVSMLNYWGFYYTSTPVQLGVLVMSFSGSMALATALGTGRIQKRNELVMMTAAVGSGVIMILHLSNQSFMTAILLILLKGVFIGCYVNGQNALLQRMCSPQRYAAIDNRFERFAAIIKFAGPLAAGLSVMLWQPQVTLWIAALIYVIAAIPIVYLFRREEVGVPQSDEPFHETADELKKNAALDLSTGAYLTLGLVILASMSFFVTVGDSQLVVLFRDIFLWNNAAIVAFVMAAAGVGTFLIRMWFESESSTNTTPFKLLSFSSLGLSLVFLVVTWAMNRQIDVIWFLALFFIGGVCWQIGFSLYLKKMNQMASAGGMMNKFGTVMALTYILGPLFGGAGVAWLGINTTYFLSGLCMLGFCLVVSVIYLSIHVKLRKAEQSPSHSLKAAK</sequence>
<feature type="transmembrane region" description="Helical" evidence="6">
    <location>
        <begin position="166"/>
        <end position="184"/>
    </location>
</feature>
<feature type="transmembrane region" description="Helical" evidence="6">
    <location>
        <begin position="138"/>
        <end position="160"/>
    </location>
</feature>
<dbReference type="PANTHER" id="PTHR23513:SF6">
    <property type="entry name" value="MAJOR FACILITATOR SUPERFAMILY ASSOCIATED DOMAIN-CONTAINING PROTEIN"/>
    <property type="match status" value="1"/>
</dbReference>
<gene>
    <name evidence="7" type="ORF">LQV63_10715</name>
</gene>
<dbReference type="InterPro" id="IPR011701">
    <property type="entry name" value="MFS"/>
</dbReference>
<proteinExistence type="predicted"/>
<feature type="transmembrane region" description="Helical" evidence="6">
    <location>
        <begin position="285"/>
        <end position="306"/>
    </location>
</feature>
<reference evidence="7 8" key="1">
    <citation type="submission" date="2021-11" db="EMBL/GenBank/DDBJ databases">
        <title>Draft genome sequence of Paenibacillus profundus YoMME, a new Gram-positive bacteria with exoelectrogenic properties.</title>
        <authorList>
            <person name="Hubenova Y."/>
            <person name="Hubenova E."/>
            <person name="Manasiev Y."/>
            <person name="Peykov S."/>
            <person name="Mitov M."/>
        </authorList>
    </citation>
    <scope>NUCLEOTIDE SEQUENCE [LARGE SCALE GENOMIC DNA]</scope>
    <source>
        <strain evidence="7 8">YoMME</strain>
    </source>
</reference>
<feature type="transmembrane region" description="Helical" evidence="6">
    <location>
        <begin position="216"/>
        <end position="235"/>
    </location>
</feature>
<feature type="transmembrane region" description="Helical" evidence="6">
    <location>
        <begin position="75"/>
        <end position="92"/>
    </location>
</feature>
<dbReference type="RefSeq" id="WP_233696681.1">
    <property type="nucleotide sequence ID" value="NZ_JAJNBZ010000006.1"/>
</dbReference>
<name>A0ABS8YHE5_9BACL</name>